<keyword evidence="1" id="KW-0378">Hydrolase</keyword>
<evidence type="ECO:0000313" key="2">
    <source>
        <dbReference type="Proteomes" id="UP000375690"/>
    </source>
</evidence>
<accession>A0A6A1XJG5</accession>
<name>A0A6A1XJG5_BACOV</name>
<proteinExistence type="predicted"/>
<reference evidence="1 2" key="1">
    <citation type="journal article" date="2019" name="Nat. Med.">
        <title>A library of human gut bacterial isolates paired with longitudinal multiomics data enables mechanistic microbiome research.</title>
        <authorList>
            <person name="Poyet M."/>
            <person name="Groussin M."/>
            <person name="Gibbons S.M."/>
            <person name="Avila-Pacheco J."/>
            <person name="Jiang X."/>
            <person name="Kearney S.M."/>
            <person name="Perrotta A.R."/>
            <person name="Berdy B."/>
            <person name="Zhao S."/>
            <person name="Lieberman T.D."/>
            <person name="Swanson P.K."/>
            <person name="Smith M."/>
            <person name="Roesemann S."/>
            <person name="Alexander J.E."/>
            <person name="Rich S.A."/>
            <person name="Livny J."/>
            <person name="Vlamakis H."/>
            <person name="Clish C."/>
            <person name="Bullock K."/>
            <person name="Deik A."/>
            <person name="Scott J."/>
            <person name="Pierce K.A."/>
            <person name="Xavier R.J."/>
            <person name="Alm E.J."/>
        </authorList>
    </citation>
    <scope>NUCLEOTIDE SEQUENCE [LARGE SCALE GENOMIC DNA]</scope>
    <source>
        <strain evidence="1 2">BIOML-A2</strain>
    </source>
</reference>
<dbReference type="RefSeq" id="WP_272196979.1">
    <property type="nucleotide sequence ID" value="NZ_CP113514.1"/>
</dbReference>
<dbReference type="SUPFAM" id="SSF56935">
    <property type="entry name" value="Porins"/>
    <property type="match status" value="1"/>
</dbReference>
<organism evidence="1 2">
    <name type="scientific">Bacteroides ovatus</name>
    <dbReference type="NCBI Taxonomy" id="28116"/>
    <lineage>
        <taxon>Bacteria</taxon>
        <taxon>Pseudomonadati</taxon>
        <taxon>Bacteroidota</taxon>
        <taxon>Bacteroidia</taxon>
        <taxon>Bacteroidales</taxon>
        <taxon>Bacteroidaceae</taxon>
        <taxon>Bacteroides</taxon>
    </lineage>
</organism>
<gene>
    <name evidence="1" type="ORF">F3B53_18345</name>
</gene>
<dbReference type="AlphaFoldDB" id="A0A6A1XJG5"/>
<dbReference type="InterPro" id="IPR008969">
    <property type="entry name" value="CarboxyPept-like_regulatory"/>
</dbReference>
<keyword evidence="1" id="KW-0121">Carboxypeptidase</keyword>
<dbReference type="EMBL" id="VWFC01000025">
    <property type="protein sequence ID" value="KAB1323937.1"/>
    <property type="molecule type" value="Genomic_DNA"/>
</dbReference>
<keyword evidence="1" id="KW-0645">Protease</keyword>
<dbReference type="Proteomes" id="UP000375690">
    <property type="component" value="Unassembled WGS sequence"/>
</dbReference>
<dbReference type="GO" id="GO:0004180">
    <property type="term" value="F:carboxypeptidase activity"/>
    <property type="evidence" value="ECO:0007669"/>
    <property type="project" value="UniProtKB-KW"/>
</dbReference>
<protein>
    <submittedName>
        <fullName evidence="1">Carboxypeptidase-like regulatory domain-containing protein</fullName>
    </submittedName>
</protein>
<evidence type="ECO:0000313" key="1">
    <source>
        <dbReference type="EMBL" id="KAB1323937.1"/>
    </source>
</evidence>
<sequence>MKYTILLFALLFWKTSLFGQELKVQGHLIDENKRDLVAATIRCYMNDTLFMIGGSTNSKGEFELKLPRTEQKYKLLISYLGYKETTLVLNPTKETLIRLGEITMDKKVVQIQEVTVLAQNRINTEDKIMVFPTREQLRHSYDGYSTLFALMIPGLEADPRKATISYHNENVLLCIDGREATQEEVQNLNPKDIKRVDFYSQGSSDYPEASTMLDYILKERDYLGTIAFNARHQLNRPTGNGRGTAQYFEGKSEWAVSVSDNYTHSTNHDEGYIETLYHFPEETIIRTDDKLPSLVNNNNLKTYLNYIYKDKLQTFYSSLRMNRSMSENDSWNRQRYNNTSTVLVKQENTYAVRLNPALQLRYNRTLPKRQKLRLELYGSYGNNDYDRWYEQRTDEVVTSSYANATAEDSWYGKLKFDYNKSFKNKSSFSLVVNQDFTHTNNLNTKEGIDSEIFLNNSNTYLYGTYNYRIMKKLNLQVGLAEHLSYTTTNGSHVFNSFFIPSLKLSYLYKGHSLRLTGTVRSIETGISNRTGYEYKRNEYEMYVGNPKLEDYLQYNMKLDYTWTVNSRWTILSYATLYASNRQVYGLYSYNDERKMFVYQNFNGGKCFVQHYKLGMQYEFIPQVFSIKPLLIYDNAKVTLWKELVNHSLWGACSLLYMRNGWRFNIGYMAPANFMNYDSGLKGHFPGKLEFGVNYSINNWNVDLHMQTPYKAVSKGHLQQIGYERRSESRTPRVSDHVISLSVNYRFTFGKKKHKFDNSVIEDTNQSTISRD</sequence>
<dbReference type="Pfam" id="PF13715">
    <property type="entry name" value="CarbopepD_reg_2"/>
    <property type="match status" value="1"/>
</dbReference>
<dbReference type="SUPFAM" id="SSF49464">
    <property type="entry name" value="Carboxypeptidase regulatory domain-like"/>
    <property type="match status" value="1"/>
</dbReference>
<comment type="caution">
    <text evidence="1">The sequence shown here is derived from an EMBL/GenBank/DDBJ whole genome shotgun (WGS) entry which is preliminary data.</text>
</comment>